<feature type="region of interest" description="Disordered" evidence="11">
    <location>
        <begin position="559"/>
        <end position="602"/>
    </location>
</feature>
<dbReference type="SMART" id="SM00409">
    <property type="entry name" value="IG"/>
    <property type="match status" value="1"/>
</dbReference>
<evidence type="ECO:0000256" key="8">
    <source>
        <dbReference type="ARBA" id="ARBA00023170"/>
    </source>
</evidence>
<feature type="transmembrane region" description="Helical" evidence="12">
    <location>
        <begin position="622"/>
        <end position="643"/>
    </location>
</feature>
<dbReference type="Gene3D" id="2.60.40.10">
    <property type="entry name" value="Immunoglobulins"/>
    <property type="match status" value="3"/>
</dbReference>
<dbReference type="InterPro" id="IPR003598">
    <property type="entry name" value="Ig_sub2"/>
</dbReference>
<reference evidence="15" key="2">
    <citation type="submission" date="2025-08" db="UniProtKB">
        <authorList>
            <consortium name="Ensembl"/>
        </authorList>
    </citation>
    <scope>IDENTIFICATION</scope>
    <source>
        <strain evidence="15">breed Abyssinian</strain>
    </source>
</reference>
<evidence type="ECO:0000256" key="9">
    <source>
        <dbReference type="ARBA" id="ARBA00023180"/>
    </source>
</evidence>
<dbReference type="Ensembl" id="ENSFCTT00005055971.1">
    <property type="protein sequence ID" value="ENSFCTP00005041241.1"/>
    <property type="gene ID" value="ENSFCTG00005019403.1"/>
</dbReference>
<keyword evidence="3 12" id="KW-0812">Transmembrane</keyword>
<evidence type="ECO:0000259" key="13">
    <source>
        <dbReference type="PROSITE" id="PS50835"/>
    </source>
</evidence>
<evidence type="ECO:0000256" key="3">
    <source>
        <dbReference type="ARBA" id="ARBA00022692"/>
    </source>
</evidence>
<dbReference type="PROSITE" id="PS01354">
    <property type="entry name" value="HEMATOPO_REC_L_F3"/>
    <property type="match status" value="1"/>
</dbReference>
<gene>
    <name evidence="15" type="primary">IL6R</name>
</gene>
<dbReference type="InterPro" id="IPR036116">
    <property type="entry name" value="FN3_sf"/>
</dbReference>
<feature type="compositionally biased region" description="Pro residues" evidence="11">
    <location>
        <begin position="228"/>
        <end position="245"/>
    </location>
</feature>
<dbReference type="SUPFAM" id="SSF48726">
    <property type="entry name" value="Immunoglobulin"/>
    <property type="match status" value="1"/>
</dbReference>
<keyword evidence="6 12" id="KW-0472">Membrane</keyword>
<dbReference type="Proteomes" id="UP000823872">
    <property type="component" value="Chromosome F1"/>
</dbReference>
<feature type="region of interest" description="Disordered" evidence="11">
    <location>
        <begin position="671"/>
        <end position="723"/>
    </location>
</feature>
<protein>
    <recommendedName>
        <fullName evidence="17">Interleukin 6 receptor</fullName>
    </recommendedName>
</protein>
<keyword evidence="5 12" id="KW-1133">Transmembrane helix</keyword>
<sequence length="723" mass="77345">MRKMKTQSGNSSGRNSRGRSARAGGCCACLQSRDCTLGAGGASKRMQGSVAQASSQIRQIGISEGGYEGSPGDSKGATRGVKRHHRHAQSLRLVQVFLSRQSPGPGLLTKSRNRARQGALGRLGRRPRPRRGARGPGEAPAAQVRRSRPEAAPRRAARALGFRNSAPGRRGRSRSRSARAFLRGRHGRRLSHVRAGSHAAAEPGPGERGDPGDGGRARGLSPPHRAPRPAPPRRPAARPPGPAAPGPRRVSRGGSMLALRCALLTALLAAPGAALTPGGCPAPEVLSDVVTARPGANVTLTCPGEEPGDSATIHWLLRNRVPGSQQERGAGVGGRLLLRSVQLSDSGNYSCYRDDGSLAGTVPLLVEAPPEEPQITCFRKSPLSKVACEWGPRSPPSGTTRATLLVRKFGTSPMGDSEEPCQYFPGPQTFSCQLAVPEGDNSLYVVSLCVSNAAGSKSSHPQTFEGYGILQPDPPVNVTVTAVPGNPRWLRVTWRDPPSWNSYFYRLQFELRYRAERSKTFTTWMVKELQHHCIIHDAWRGARHRVQVRAREEFGHGSWSAWSPEAAGAPWTEPRSPPAKTEAPPSTQAPTTNGDDENNLLKDSANATSLPVQDSSVPLPTFLVAGGSLAFGTLLCVGLVLRFRKTWKLQALKEGKASTQPPYALGQLVPERPQPRPGLVPLLSPPVNPGSLGSDNTSGHGRPDARGPRSAYDITNRDYFLPR</sequence>
<evidence type="ECO:0000313" key="15">
    <source>
        <dbReference type="Ensembl" id="ENSFCTP00005041241.1"/>
    </source>
</evidence>
<evidence type="ECO:0000256" key="4">
    <source>
        <dbReference type="ARBA" id="ARBA00022729"/>
    </source>
</evidence>
<comment type="similarity">
    <text evidence="2">Belongs to the type I cytokine receptor family. Type 3 subfamily.</text>
</comment>
<reference evidence="15" key="3">
    <citation type="submission" date="2025-09" db="UniProtKB">
        <authorList>
            <consortium name="Ensembl"/>
        </authorList>
    </citation>
    <scope>IDENTIFICATION</scope>
    <source>
        <strain evidence="15">breed Abyssinian</strain>
    </source>
</reference>
<evidence type="ECO:0000256" key="5">
    <source>
        <dbReference type="ARBA" id="ARBA00022989"/>
    </source>
</evidence>
<dbReference type="PANTHER" id="PTHR23037:SF35">
    <property type="entry name" value="FIBRONECTIN TYPE-III DOMAIN-CONTAINING PROTEIN"/>
    <property type="match status" value="1"/>
</dbReference>
<dbReference type="InterPro" id="IPR003599">
    <property type="entry name" value="Ig_sub"/>
</dbReference>
<dbReference type="GeneTree" id="ENSGT00940000161919"/>
<dbReference type="InterPro" id="IPR007110">
    <property type="entry name" value="Ig-like_dom"/>
</dbReference>
<feature type="region of interest" description="Disordered" evidence="11">
    <location>
        <begin position="1"/>
        <end position="25"/>
    </location>
</feature>
<evidence type="ECO:0000256" key="7">
    <source>
        <dbReference type="ARBA" id="ARBA00023157"/>
    </source>
</evidence>
<dbReference type="SMART" id="SM00408">
    <property type="entry name" value="IGc2"/>
    <property type="match status" value="1"/>
</dbReference>
<evidence type="ECO:0000256" key="12">
    <source>
        <dbReference type="SAM" id="Phobius"/>
    </source>
</evidence>
<evidence type="ECO:0000256" key="11">
    <source>
        <dbReference type="SAM" id="MobiDB-lite"/>
    </source>
</evidence>
<evidence type="ECO:0000256" key="2">
    <source>
        <dbReference type="ARBA" id="ARBA00010890"/>
    </source>
</evidence>
<keyword evidence="7" id="KW-1015">Disulfide bond</keyword>
<dbReference type="InterPro" id="IPR013783">
    <property type="entry name" value="Ig-like_fold"/>
</dbReference>
<proteinExistence type="inferred from homology"/>
<evidence type="ECO:0000259" key="14">
    <source>
        <dbReference type="PROSITE" id="PS50853"/>
    </source>
</evidence>
<dbReference type="InterPro" id="IPR003961">
    <property type="entry name" value="FN3_dom"/>
</dbReference>
<dbReference type="InterPro" id="IPR015321">
    <property type="entry name" value="TypeI_recpt_CBD"/>
</dbReference>
<dbReference type="InterPro" id="IPR003530">
    <property type="entry name" value="Hematopoietin_rcpt_L_F3_CS"/>
</dbReference>
<reference evidence="15 16" key="1">
    <citation type="submission" date="2021-02" db="EMBL/GenBank/DDBJ databases">
        <title>Safari Cat Assemblies.</title>
        <authorList>
            <person name="Bredemeyer K.R."/>
            <person name="Murphy W.J."/>
        </authorList>
    </citation>
    <scope>NUCLEOTIDE SEQUENCE [LARGE SCALE GENOMIC DNA]</scope>
</reference>
<feature type="compositionally biased region" description="Basic and acidic residues" evidence="11">
    <location>
        <begin position="205"/>
        <end position="216"/>
    </location>
</feature>
<dbReference type="Pfam" id="PF09240">
    <property type="entry name" value="IL6Ra-bind"/>
    <property type="match status" value="1"/>
</dbReference>
<feature type="compositionally biased region" description="Pro residues" evidence="11">
    <location>
        <begin position="675"/>
        <end position="688"/>
    </location>
</feature>
<dbReference type="PANTHER" id="PTHR23037">
    <property type="entry name" value="CYTOKINE RECEPTOR"/>
    <property type="match status" value="1"/>
</dbReference>
<feature type="compositionally biased region" description="Basic residues" evidence="11">
    <location>
        <begin position="169"/>
        <end position="192"/>
    </location>
</feature>
<keyword evidence="16" id="KW-1185">Reference proteome</keyword>
<evidence type="ECO:0000256" key="1">
    <source>
        <dbReference type="ARBA" id="ARBA00004479"/>
    </source>
</evidence>
<evidence type="ECO:0008006" key="17">
    <source>
        <dbReference type="Google" id="ProtNLM"/>
    </source>
</evidence>
<dbReference type="SUPFAM" id="SSF49265">
    <property type="entry name" value="Fibronectin type III"/>
    <property type="match status" value="2"/>
</dbReference>
<evidence type="ECO:0000256" key="10">
    <source>
        <dbReference type="ARBA" id="ARBA00023319"/>
    </source>
</evidence>
<dbReference type="SMART" id="SM00060">
    <property type="entry name" value="FN3"/>
    <property type="match status" value="1"/>
</dbReference>
<keyword evidence="8" id="KW-0675">Receptor</keyword>
<dbReference type="PROSITE" id="PS50835">
    <property type="entry name" value="IG_LIKE"/>
    <property type="match status" value="1"/>
</dbReference>
<feature type="region of interest" description="Disordered" evidence="11">
    <location>
        <begin position="101"/>
        <end position="251"/>
    </location>
</feature>
<organism evidence="15 16">
    <name type="scientific">Felis catus</name>
    <name type="common">Cat</name>
    <name type="synonym">Felis silvestris catus</name>
    <dbReference type="NCBI Taxonomy" id="9685"/>
    <lineage>
        <taxon>Eukaryota</taxon>
        <taxon>Metazoa</taxon>
        <taxon>Chordata</taxon>
        <taxon>Craniata</taxon>
        <taxon>Vertebrata</taxon>
        <taxon>Euteleostomi</taxon>
        <taxon>Mammalia</taxon>
        <taxon>Eutheria</taxon>
        <taxon>Laurasiatheria</taxon>
        <taxon>Carnivora</taxon>
        <taxon>Feliformia</taxon>
        <taxon>Felidae</taxon>
        <taxon>Felinae</taxon>
        <taxon>Felis</taxon>
    </lineage>
</organism>
<evidence type="ECO:0000256" key="6">
    <source>
        <dbReference type="ARBA" id="ARBA00023136"/>
    </source>
</evidence>
<feature type="region of interest" description="Disordered" evidence="11">
    <location>
        <begin position="62"/>
        <end position="88"/>
    </location>
</feature>
<keyword evidence="4" id="KW-0732">Signal</keyword>
<evidence type="ECO:0000313" key="16">
    <source>
        <dbReference type="Proteomes" id="UP000823872"/>
    </source>
</evidence>
<feature type="domain" description="Ig-like" evidence="13">
    <location>
        <begin position="283"/>
        <end position="351"/>
    </location>
</feature>
<dbReference type="Pfam" id="PF13927">
    <property type="entry name" value="Ig_3"/>
    <property type="match status" value="1"/>
</dbReference>
<keyword evidence="9" id="KW-0325">Glycoprotein</keyword>
<dbReference type="CDD" id="cd00063">
    <property type="entry name" value="FN3"/>
    <property type="match status" value="1"/>
</dbReference>
<feature type="domain" description="Fibronectin type-III" evidence="14">
    <location>
        <begin position="474"/>
        <end position="570"/>
    </location>
</feature>
<feature type="compositionally biased region" description="Polar residues" evidence="11">
    <location>
        <begin position="584"/>
        <end position="593"/>
    </location>
</feature>
<name>A0ABI7Z4R1_FELCA</name>
<feature type="compositionally biased region" description="Basic residues" evidence="11">
    <location>
        <begin position="123"/>
        <end position="133"/>
    </location>
</feature>
<keyword evidence="10" id="KW-0393">Immunoglobulin domain</keyword>
<accession>A0ABI7Z4R1</accession>
<comment type="subcellular location">
    <subcellularLocation>
        <location evidence="1">Membrane</location>
        <topology evidence="1">Single-pass type I membrane protein</topology>
    </subcellularLocation>
</comment>
<dbReference type="PROSITE" id="PS50853">
    <property type="entry name" value="FN3"/>
    <property type="match status" value="1"/>
</dbReference>
<dbReference type="InterPro" id="IPR036179">
    <property type="entry name" value="Ig-like_dom_sf"/>
</dbReference>